<keyword evidence="11" id="KW-0732">Signal</keyword>
<feature type="chain" id="PRO_5030160451" description="peptidylprolyl isomerase" evidence="11">
    <location>
        <begin position="22"/>
        <end position="330"/>
    </location>
</feature>
<dbReference type="GO" id="GO:0042026">
    <property type="term" value="P:protein refolding"/>
    <property type="evidence" value="ECO:0007669"/>
    <property type="project" value="UniProtKB-ARBA"/>
</dbReference>
<dbReference type="Pfam" id="PF00254">
    <property type="entry name" value="FKBP_C"/>
    <property type="match status" value="1"/>
</dbReference>
<dbReference type="GO" id="GO:0005737">
    <property type="term" value="C:cytoplasm"/>
    <property type="evidence" value="ECO:0007669"/>
    <property type="project" value="UniProtKB-SubCell"/>
</dbReference>
<keyword evidence="8 9" id="KW-0413">Isomerase</keyword>
<gene>
    <name evidence="13" type="ORF">HAND00432_LOCUS17446</name>
</gene>
<evidence type="ECO:0000256" key="6">
    <source>
        <dbReference type="ARBA" id="ARBA00023110"/>
    </source>
</evidence>
<dbReference type="PANTHER" id="PTHR47861:SF3">
    <property type="entry name" value="FKBP-TYPE PEPTIDYL-PROLYL CIS-TRANS ISOMERASE SLYD"/>
    <property type="match status" value="1"/>
</dbReference>
<feature type="domain" description="PPIase FKBP-type" evidence="12">
    <location>
        <begin position="82"/>
        <end position="156"/>
    </location>
</feature>
<evidence type="ECO:0000256" key="8">
    <source>
        <dbReference type="ARBA" id="ARBA00023235"/>
    </source>
</evidence>
<keyword evidence="5" id="KW-0963">Cytoplasm</keyword>
<comment type="subcellular location">
    <subcellularLocation>
        <location evidence="2">Cytoplasm</location>
    </subcellularLocation>
</comment>
<organism evidence="13">
    <name type="scientific">Hemiselmis andersenii</name>
    <name type="common">Cryptophyte alga</name>
    <dbReference type="NCBI Taxonomy" id="464988"/>
    <lineage>
        <taxon>Eukaryota</taxon>
        <taxon>Cryptophyceae</taxon>
        <taxon>Cryptomonadales</taxon>
        <taxon>Hemiselmidaceae</taxon>
        <taxon>Hemiselmis</taxon>
    </lineage>
</organism>
<name>A0A6U4XM18_HEMAN</name>
<dbReference type="Gene3D" id="3.10.50.40">
    <property type="match status" value="1"/>
</dbReference>
<dbReference type="InterPro" id="IPR001179">
    <property type="entry name" value="PPIase_FKBP_dom"/>
</dbReference>
<dbReference type="InterPro" id="IPR046357">
    <property type="entry name" value="PPIase_dom_sf"/>
</dbReference>
<comment type="catalytic activity">
    <reaction evidence="1 9">
        <text>[protein]-peptidylproline (omega=180) = [protein]-peptidylproline (omega=0)</text>
        <dbReference type="Rhea" id="RHEA:16237"/>
        <dbReference type="Rhea" id="RHEA-COMP:10747"/>
        <dbReference type="Rhea" id="RHEA-COMP:10748"/>
        <dbReference type="ChEBI" id="CHEBI:83833"/>
        <dbReference type="ChEBI" id="CHEBI:83834"/>
        <dbReference type="EC" id="5.2.1.8"/>
    </reaction>
</comment>
<evidence type="ECO:0000259" key="12">
    <source>
        <dbReference type="PROSITE" id="PS50059"/>
    </source>
</evidence>
<dbReference type="EMBL" id="HBFX01028924">
    <property type="protein sequence ID" value="CAD8965536.1"/>
    <property type="molecule type" value="Transcribed_RNA"/>
</dbReference>
<keyword evidence="7" id="KW-0143">Chaperone</keyword>
<reference evidence="13" key="1">
    <citation type="submission" date="2021-01" db="EMBL/GenBank/DDBJ databases">
        <authorList>
            <person name="Corre E."/>
            <person name="Pelletier E."/>
            <person name="Niang G."/>
            <person name="Scheremetjew M."/>
            <person name="Finn R."/>
            <person name="Kale V."/>
            <person name="Holt S."/>
            <person name="Cochrane G."/>
            <person name="Meng A."/>
            <person name="Brown T."/>
            <person name="Cohen L."/>
        </authorList>
    </citation>
    <scope>NUCLEOTIDE SEQUENCE</scope>
    <source>
        <strain evidence="13">CCMP644</strain>
    </source>
</reference>
<evidence type="ECO:0000256" key="7">
    <source>
        <dbReference type="ARBA" id="ARBA00023186"/>
    </source>
</evidence>
<dbReference type="PANTHER" id="PTHR47861">
    <property type="entry name" value="FKBP-TYPE PEPTIDYL-PROLYL CIS-TRANS ISOMERASE SLYD"/>
    <property type="match status" value="1"/>
</dbReference>
<dbReference type="AlphaFoldDB" id="A0A6U4XM18"/>
<accession>A0A6U4XM18</accession>
<proteinExistence type="inferred from homology"/>
<keyword evidence="6 9" id="KW-0697">Rotamase</keyword>
<dbReference type="PROSITE" id="PS50059">
    <property type="entry name" value="FKBP_PPIASE"/>
    <property type="match status" value="1"/>
</dbReference>
<evidence type="ECO:0000256" key="5">
    <source>
        <dbReference type="ARBA" id="ARBA00022490"/>
    </source>
</evidence>
<sequence>MQSKFVIAVACILAALQLTAAFHLPSLPTALSATSSYTALSQIPRLRSPACSSLLNTRKRVQSLPALRMMAEEKDDRTVQDGDVVGVTYKGTFDDGEVFDQNEGQPLLEFEVGSGRVIKGFDKAVYGLKIGESREVRCEASEAYGEYDDDNVAVVPIDQMPDPPEGMKMEPGMVMQLATGQIAVIKKVTDDDVTLDGNHPLAGKTLHFKVTLGSIMDREAAQKAKVTEMETVLGNPLLALVAADVLKDKEYISGLKAGLEGAEDKGQFINTVLASPEWRTINDALMQNPELLKLVRDPDALEKMAASMPSKDGSAEQPSKVVEVEFDKDE</sequence>
<evidence type="ECO:0000256" key="1">
    <source>
        <dbReference type="ARBA" id="ARBA00000971"/>
    </source>
</evidence>
<evidence type="ECO:0000256" key="3">
    <source>
        <dbReference type="ARBA" id="ARBA00006577"/>
    </source>
</evidence>
<dbReference type="GO" id="GO:0003755">
    <property type="term" value="F:peptidyl-prolyl cis-trans isomerase activity"/>
    <property type="evidence" value="ECO:0007669"/>
    <property type="project" value="UniProtKB-KW"/>
</dbReference>
<comment type="similarity">
    <text evidence="3">Belongs to the FKBP-type PPIase family.</text>
</comment>
<feature type="signal peptide" evidence="11">
    <location>
        <begin position="1"/>
        <end position="21"/>
    </location>
</feature>
<evidence type="ECO:0000313" key="13">
    <source>
        <dbReference type="EMBL" id="CAD8965536.1"/>
    </source>
</evidence>
<dbReference type="SUPFAM" id="SSF54534">
    <property type="entry name" value="FKBP-like"/>
    <property type="match status" value="1"/>
</dbReference>
<dbReference type="EC" id="5.2.1.8" evidence="4 9"/>
<evidence type="ECO:0000256" key="9">
    <source>
        <dbReference type="PROSITE-ProRule" id="PRU00277"/>
    </source>
</evidence>
<feature type="region of interest" description="Disordered" evidence="10">
    <location>
        <begin position="305"/>
        <end position="330"/>
    </location>
</feature>
<protein>
    <recommendedName>
        <fullName evidence="4 9">peptidylprolyl isomerase</fullName>
        <ecNumber evidence="4 9">5.2.1.8</ecNumber>
    </recommendedName>
</protein>
<evidence type="ECO:0000256" key="4">
    <source>
        <dbReference type="ARBA" id="ARBA00013194"/>
    </source>
</evidence>
<evidence type="ECO:0000256" key="2">
    <source>
        <dbReference type="ARBA" id="ARBA00004496"/>
    </source>
</evidence>
<evidence type="ECO:0000256" key="10">
    <source>
        <dbReference type="SAM" id="MobiDB-lite"/>
    </source>
</evidence>
<evidence type="ECO:0000256" key="11">
    <source>
        <dbReference type="SAM" id="SignalP"/>
    </source>
</evidence>